<accession>A0A3B8N4X6</accession>
<keyword evidence="1" id="KW-0812">Transmembrane</keyword>
<dbReference type="NCBIfam" id="TIGR02532">
    <property type="entry name" value="IV_pilin_GFxxxE"/>
    <property type="match status" value="1"/>
</dbReference>
<organism evidence="2 3">
    <name type="scientific">Thermodesulfobacterium commune</name>
    <dbReference type="NCBI Taxonomy" id="1741"/>
    <lineage>
        <taxon>Bacteria</taxon>
        <taxon>Pseudomonadati</taxon>
        <taxon>Thermodesulfobacteriota</taxon>
        <taxon>Thermodesulfobacteria</taxon>
        <taxon>Thermodesulfobacteriales</taxon>
        <taxon>Thermodesulfobacteriaceae</taxon>
        <taxon>Thermodesulfobacterium</taxon>
    </lineage>
</organism>
<sequence length="114" mass="11998">MVSKGFSIIEVLVAMFILSIVALGVAGLITMFGFYTKDRILLSCLVEGAASGIEACKSGINSTNNIKCGGYTIYIDIQGECPPASGQCSIVNTTASANGKSFSLTDKICNFHFQ</sequence>
<comment type="caution">
    <text evidence="2">The sequence shown here is derived from an EMBL/GenBank/DDBJ whole genome shotgun (WGS) entry which is preliminary data.</text>
</comment>
<evidence type="ECO:0000313" key="3">
    <source>
        <dbReference type="Proteomes" id="UP000257240"/>
    </source>
</evidence>
<name>A0A3B8N4X6_9BACT</name>
<feature type="transmembrane region" description="Helical" evidence="1">
    <location>
        <begin position="12"/>
        <end position="35"/>
    </location>
</feature>
<keyword evidence="1" id="KW-0472">Membrane</keyword>
<gene>
    <name evidence="2" type="ORF">DCE01_05550</name>
</gene>
<evidence type="ECO:0000313" key="2">
    <source>
        <dbReference type="EMBL" id="HAA84229.1"/>
    </source>
</evidence>
<reference evidence="2 3" key="1">
    <citation type="journal article" date="2018" name="Nat. Biotechnol.">
        <title>A standardized bacterial taxonomy based on genome phylogeny substantially revises the tree of life.</title>
        <authorList>
            <person name="Parks D.H."/>
            <person name="Chuvochina M."/>
            <person name="Waite D.W."/>
            <person name="Rinke C."/>
            <person name="Skarshewski A."/>
            <person name="Chaumeil P.A."/>
            <person name="Hugenholtz P."/>
        </authorList>
    </citation>
    <scope>NUCLEOTIDE SEQUENCE [LARGE SCALE GENOMIC DNA]</scope>
    <source>
        <strain evidence="2">UBA12529</strain>
    </source>
</reference>
<evidence type="ECO:0008006" key="4">
    <source>
        <dbReference type="Google" id="ProtNLM"/>
    </source>
</evidence>
<dbReference type="InterPro" id="IPR012902">
    <property type="entry name" value="N_methyl_site"/>
</dbReference>
<evidence type="ECO:0000256" key="1">
    <source>
        <dbReference type="SAM" id="Phobius"/>
    </source>
</evidence>
<dbReference type="Proteomes" id="UP000257240">
    <property type="component" value="Unassembled WGS sequence"/>
</dbReference>
<dbReference type="AlphaFoldDB" id="A0A3B8N4X6"/>
<keyword evidence="1" id="KW-1133">Transmembrane helix</keyword>
<dbReference type="Pfam" id="PF07963">
    <property type="entry name" value="N_methyl"/>
    <property type="match status" value="1"/>
</dbReference>
<proteinExistence type="predicted"/>
<dbReference type="EMBL" id="DLVE01000071">
    <property type="protein sequence ID" value="HAA84229.1"/>
    <property type="molecule type" value="Genomic_DNA"/>
</dbReference>
<protein>
    <recommendedName>
        <fullName evidence="4">Prepilin-type N-terminal cleavage/methylation domain-containing protein</fullName>
    </recommendedName>
</protein>